<organism evidence="6 7">
    <name type="scientific">Dreissena polymorpha</name>
    <name type="common">Zebra mussel</name>
    <name type="synonym">Mytilus polymorpha</name>
    <dbReference type="NCBI Taxonomy" id="45954"/>
    <lineage>
        <taxon>Eukaryota</taxon>
        <taxon>Metazoa</taxon>
        <taxon>Spiralia</taxon>
        <taxon>Lophotrochozoa</taxon>
        <taxon>Mollusca</taxon>
        <taxon>Bivalvia</taxon>
        <taxon>Autobranchia</taxon>
        <taxon>Heteroconchia</taxon>
        <taxon>Euheterodonta</taxon>
        <taxon>Imparidentia</taxon>
        <taxon>Neoheterodontei</taxon>
        <taxon>Myida</taxon>
        <taxon>Dreissenoidea</taxon>
        <taxon>Dreissenidae</taxon>
        <taxon>Dreissena</taxon>
    </lineage>
</organism>
<evidence type="ECO:0000256" key="1">
    <source>
        <dbReference type="ARBA" id="ARBA00022737"/>
    </source>
</evidence>
<protein>
    <recommendedName>
        <fullName evidence="5">RRM domain-containing protein</fullName>
    </recommendedName>
</protein>
<feature type="domain" description="RRM" evidence="5">
    <location>
        <begin position="1452"/>
        <end position="1530"/>
    </location>
</feature>
<accession>A0A9D4E274</accession>
<evidence type="ECO:0000259" key="5">
    <source>
        <dbReference type="PROSITE" id="PS50102"/>
    </source>
</evidence>
<feature type="domain" description="RRM" evidence="5">
    <location>
        <begin position="3"/>
        <end position="76"/>
    </location>
</feature>
<feature type="compositionally biased region" description="Basic and acidic residues" evidence="4">
    <location>
        <begin position="484"/>
        <end position="497"/>
    </location>
</feature>
<dbReference type="CDD" id="cd12254">
    <property type="entry name" value="RRM_hnRNPH_ESRPs_RBM12_like"/>
    <property type="match status" value="1"/>
</dbReference>
<feature type="compositionally biased region" description="Polar residues" evidence="4">
    <location>
        <begin position="461"/>
        <end position="473"/>
    </location>
</feature>
<keyword evidence="1" id="KW-0677">Repeat</keyword>
<evidence type="ECO:0000256" key="2">
    <source>
        <dbReference type="ARBA" id="ARBA00022884"/>
    </source>
</evidence>
<dbReference type="PANTHER" id="PTHR13976">
    <property type="entry name" value="HETEROGENEOUS NUCLEAR RIBONUCLEOPROTEIN-RELATED"/>
    <property type="match status" value="1"/>
</dbReference>
<feature type="compositionally biased region" description="Basic and acidic residues" evidence="4">
    <location>
        <begin position="1402"/>
        <end position="1412"/>
    </location>
</feature>
<dbReference type="InterPro" id="IPR035979">
    <property type="entry name" value="RBD_domain_sf"/>
</dbReference>
<keyword evidence="7" id="KW-1185">Reference proteome</keyword>
<feature type="compositionally biased region" description="Polar residues" evidence="4">
    <location>
        <begin position="253"/>
        <end position="263"/>
    </location>
</feature>
<feature type="compositionally biased region" description="Polar residues" evidence="4">
    <location>
        <begin position="501"/>
        <end position="517"/>
    </location>
</feature>
<feature type="compositionally biased region" description="Basic and acidic residues" evidence="4">
    <location>
        <begin position="798"/>
        <end position="838"/>
    </location>
</feature>
<feature type="compositionally biased region" description="Basic and acidic residues" evidence="4">
    <location>
        <begin position="1048"/>
        <end position="1069"/>
    </location>
</feature>
<dbReference type="SUPFAM" id="SSF54928">
    <property type="entry name" value="RNA-binding domain, RBD"/>
    <property type="match status" value="3"/>
</dbReference>
<feature type="region of interest" description="Disordered" evidence="4">
    <location>
        <begin position="88"/>
        <end position="110"/>
    </location>
</feature>
<reference evidence="6" key="1">
    <citation type="journal article" date="2019" name="bioRxiv">
        <title>The Genome of the Zebra Mussel, Dreissena polymorpha: A Resource for Invasive Species Research.</title>
        <authorList>
            <person name="McCartney M.A."/>
            <person name="Auch B."/>
            <person name="Kono T."/>
            <person name="Mallez S."/>
            <person name="Zhang Y."/>
            <person name="Obille A."/>
            <person name="Becker A."/>
            <person name="Abrahante J.E."/>
            <person name="Garbe J."/>
            <person name="Badalamenti J.P."/>
            <person name="Herman A."/>
            <person name="Mangelson H."/>
            <person name="Liachko I."/>
            <person name="Sullivan S."/>
            <person name="Sone E.D."/>
            <person name="Koren S."/>
            <person name="Silverstein K.A.T."/>
            <person name="Beckman K.B."/>
            <person name="Gohl D.M."/>
        </authorList>
    </citation>
    <scope>NUCLEOTIDE SEQUENCE</scope>
    <source>
        <strain evidence="6">Duluth1</strain>
        <tissue evidence="6">Whole animal</tissue>
    </source>
</reference>
<dbReference type="InterPro" id="IPR012677">
    <property type="entry name" value="Nucleotide-bd_a/b_plait_sf"/>
</dbReference>
<comment type="caution">
    <text evidence="6">The sequence shown here is derived from an EMBL/GenBank/DDBJ whole genome shotgun (WGS) entry which is preliminary data.</text>
</comment>
<feature type="region of interest" description="Disordered" evidence="4">
    <location>
        <begin position="253"/>
        <end position="294"/>
    </location>
</feature>
<feature type="compositionally biased region" description="Polar residues" evidence="4">
    <location>
        <begin position="1435"/>
        <end position="1444"/>
    </location>
</feature>
<feature type="compositionally biased region" description="Basic and acidic residues" evidence="4">
    <location>
        <begin position="415"/>
        <end position="424"/>
    </location>
</feature>
<feature type="compositionally biased region" description="Low complexity" evidence="4">
    <location>
        <begin position="875"/>
        <end position="958"/>
    </location>
</feature>
<feature type="compositionally biased region" description="Low complexity" evidence="4">
    <location>
        <begin position="1021"/>
        <end position="1042"/>
    </location>
</feature>
<feature type="compositionally biased region" description="Basic and acidic residues" evidence="4">
    <location>
        <begin position="1199"/>
        <end position="1354"/>
    </location>
</feature>
<feature type="compositionally biased region" description="Basic and acidic residues" evidence="4">
    <location>
        <begin position="704"/>
        <end position="725"/>
    </location>
</feature>
<evidence type="ECO:0000256" key="4">
    <source>
        <dbReference type="SAM" id="MobiDB-lite"/>
    </source>
</evidence>
<feature type="compositionally biased region" description="Polar residues" evidence="4">
    <location>
        <begin position="1371"/>
        <end position="1401"/>
    </location>
</feature>
<dbReference type="InterPro" id="IPR000504">
    <property type="entry name" value="RRM_dom"/>
</dbReference>
<evidence type="ECO:0000256" key="3">
    <source>
        <dbReference type="PROSITE-ProRule" id="PRU00176"/>
    </source>
</evidence>
<feature type="compositionally biased region" description="Basic and acidic residues" evidence="4">
    <location>
        <begin position="309"/>
        <end position="403"/>
    </location>
</feature>
<dbReference type="Proteomes" id="UP000828390">
    <property type="component" value="Unassembled WGS sequence"/>
</dbReference>
<sequence length="1888" mass="207917">MSVIIRLQGLSWSASAADIRNFFNGLSIPPGGVRIIGGEKGDAFIAFSTDEDARQAMMMTSKMLNELPVQLFLSSKTEMQNTILQAKNAAESQPMEQQIPQQQMQTPGQQTGMMGLPQGQQLLPGLGPSTATAPNTPPVSNIPINQSTLASLSQLSGLLPSNITQALGFLANANLIPTTTSNAAQNNAAPNMPVNAYPGSYQFDRNINSGQPLNAVNTQGNFNNSSSWNQNYSQDPRAMQAAPLQNNFQGWGPNNQTGVQFHQPSDVHDKSGSFSGPRLTSQMNTPNESLDVNKTKTLSDYVDEFGRNKPIDKVRSEKDDRRDSKERDRSRDRSRERSRSTRDSPRDKDRDKRDRDRDRKGDSKRRDPRSSSRRERERGRDRDDDNPRRGSDADKESDSESGRRAKKRSLSPSSKDSKEKDKKLQTSRPGDLNAQPPGTEAVNFKQHSQQNVIQGPLVLSLPSSVPGQPSLSATHPLFPVTSHPPDRRHIAHGDHRAPPALSSSQPLLIPSNTSMPPAQNLHAEHMNTFPMQRAPGGPPVRPNGRGFSPAPGQRSGLPPNEPGFGLRDEIGPPREGIGNQIPPSDRPPFGRGRGERKALLPNPDGPGIAPNTPLTERQDLRRPPGPMDGQNFGRPGFRGSNDGQPPFDEMFAQNMDRGEPRFGPDTSRPPPNSNDGPLWNANSRGNFRGPPDAIGLDGGPVDRFLMDRAPIDVDVDERGPPRDLNRPPFNGPLEERPYSGTPGRGRGERPRFETPFSGGGGPRFAGSRAGYDISRGRGTFNGPPGRFEGPRSRFLGPTEKELRFDDRPMDGPLERIDGPPGRFDRPPERFDGPPDRLDGPPVRFAQPVGRFNGPPERLDGPPGRFDLSGRPDLFDGPPGRMDGPPGRMDAPPGRMDGPPGRMDGLPGIMDGPPGRMDGPPGRMDGLPGRMDGPPGRMDGPPGRMDGPPGRMDGPSGRMDGPPGRMDGPSGRMDGPSVRMDGPPGRMDGPLGRMDGTRGLIDGPPGRINGPRGFMDVPRGLMDGPPGRIDGPPGRMDRPPGLMDGQPGRMDDRDIFEQLPDRFEGSRDRFNGPPLRFDGPPDRFDGPADRFDGPPNRFEGPPDRLDGPRDRFDGPRDRFDGPRDRFDGPLDRDMHRVGRFDRSGPPPEGFNRMPMDHDERIMGPAEMDDPRSRRGDDRLRSFDEFTDRDDRGLDGPMSQDDGRRFTRDSDVPRVERFDDGRHGRPDERRTGARPREDRRPEEESGVRFRDDKRPEGESDRRRSDRRPDEGHSRTSRRSPDKRSSDLTGRFSDRRGSGRDRSDKSDKNDSRKNRDRSDVRDSKDGKRSETSAKREEKSREESKASDSAKTDSKDKSSSNSKSNSSDSQKNSKETQINSNVTHQNTNAIQKNLSDTQKNSNDTQKNSKDIPKSESVKTPADPKPLITSTAADAKGKSVDNTLKQDSSGKPGDAPCCIMLSSIAHETSYKDIRRFFNSSEIPPKNGIKILNDENGKRIGKAYVSFANDQSFKNALKQDRLRLRNIPVVITPVTRKEFAEAVDSFVPVEDYDRAKEIDMCNTMAATLRTLKGDSDAKGPKPGNEFVLRLSKLPENTTADTVKKFFSGLQISKGGEAVFLESDRKKTCTGVCLVEFETEEALKLGLKRKIFNGISITSEQTDKKAIEALISKMKKELEAETENKNGNATAVAKETSLVSVQTKDISVPPDMIFLRLKNIVGLKHWDIRPIFDGLGVKIINVQVAHDAVGKPLGEAYVEFDTSSSVKKALRRNNIFCKGQKIVMDFMTRAQAIENLRICKQALKPESPTRSDVFFYVKASNLPKNVTTGELMAFLSGFQPAPESIRLNIGEGNQPPDASTALIGFRIREDAEAAVVAKDQEMLRGKAVTLAKIIL</sequence>
<evidence type="ECO:0000313" key="7">
    <source>
        <dbReference type="Proteomes" id="UP000828390"/>
    </source>
</evidence>
<feature type="compositionally biased region" description="Low complexity" evidence="4">
    <location>
        <begin position="1355"/>
        <end position="1366"/>
    </location>
</feature>
<dbReference type="InterPro" id="IPR050666">
    <property type="entry name" value="ESRP"/>
</dbReference>
<feature type="compositionally biased region" description="Low complexity" evidence="4">
    <location>
        <begin position="93"/>
        <end position="110"/>
    </location>
</feature>
<reference evidence="6" key="2">
    <citation type="submission" date="2020-11" db="EMBL/GenBank/DDBJ databases">
        <authorList>
            <person name="McCartney M.A."/>
            <person name="Auch B."/>
            <person name="Kono T."/>
            <person name="Mallez S."/>
            <person name="Becker A."/>
            <person name="Gohl D.M."/>
            <person name="Silverstein K.A.T."/>
            <person name="Koren S."/>
            <person name="Bechman K.B."/>
            <person name="Herman A."/>
            <person name="Abrahante J.E."/>
            <person name="Garbe J."/>
        </authorList>
    </citation>
    <scope>NUCLEOTIDE SEQUENCE</scope>
    <source>
        <strain evidence="6">Duluth1</strain>
        <tissue evidence="6">Whole animal</tissue>
    </source>
</reference>
<evidence type="ECO:0000313" key="6">
    <source>
        <dbReference type="EMBL" id="KAH3772422.1"/>
    </source>
</evidence>
<dbReference type="PROSITE" id="PS50102">
    <property type="entry name" value="RRM"/>
    <property type="match status" value="3"/>
</dbReference>
<dbReference type="CDD" id="cd12510">
    <property type="entry name" value="RRM1_RBM12_like"/>
    <property type="match status" value="1"/>
</dbReference>
<dbReference type="Gene3D" id="3.30.70.330">
    <property type="match status" value="5"/>
</dbReference>
<keyword evidence="2 3" id="KW-0694">RNA-binding</keyword>
<gene>
    <name evidence="6" type="ORF">DPMN_173760</name>
</gene>
<dbReference type="GO" id="GO:0003723">
    <property type="term" value="F:RNA binding"/>
    <property type="evidence" value="ECO:0007669"/>
    <property type="project" value="UniProtKB-UniRule"/>
</dbReference>
<feature type="compositionally biased region" description="Basic and acidic residues" evidence="4">
    <location>
        <begin position="1099"/>
        <end position="1141"/>
    </location>
</feature>
<name>A0A9D4E274_DREPO</name>
<feature type="compositionally biased region" description="Polar residues" evidence="4">
    <location>
        <begin position="272"/>
        <end position="294"/>
    </location>
</feature>
<dbReference type="OrthoDB" id="2588702at2759"/>
<dbReference type="SMART" id="SM00360">
    <property type="entry name" value="RRM"/>
    <property type="match status" value="5"/>
</dbReference>
<dbReference type="EMBL" id="JAIWYP010000009">
    <property type="protein sequence ID" value="KAH3772422.1"/>
    <property type="molecule type" value="Genomic_DNA"/>
</dbReference>
<feature type="domain" description="RRM" evidence="5">
    <location>
        <begin position="1704"/>
        <end position="1782"/>
    </location>
</feature>
<feature type="compositionally biased region" description="Basic and acidic residues" evidence="4">
    <location>
        <begin position="1078"/>
        <end position="1091"/>
    </location>
</feature>
<proteinExistence type="predicted"/>
<feature type="compositionally biased region" description="Basic and acidic residues" evidence="4">
    <location>
        <begin position="1167"/>
        <end position="1192"/>
    </location>
</feature>
<feature type="region of interest" description="Disordered" evidence="4">
    <location>
        <begin position="309"/>
        <end position="1447"/>
    </location>
</feature>